<dbReference type="Pfam" id="PF11385">
    <property type="entry name" value="DUF3189"/>
    <property type="match status" value="1"/>
</dbReference>
<evidence type="ECO:0000313" key="1">
    <source>
        <dbReference type="EMBL" id="SNS23992.1"/>
    </source>
</evidence>
<dbReference type="Proteomes" id="UP000198304">
    <property type="component" value="Unassembled WGS sequence"/>
</dbReference>
<dbReference type="EMBL" id="FZOJ01000006">
    <property type="protein sequence ID" value="SNS23992.1"/>
    <property type="molecule type" value="Genomic_DNA"/>
</dbReference>
<organism evidence="1 2">
    <name type="scientific">Anaerovirgula multivorans</name>
    <dbReference type="NCBI Taxonomy" id="312168"/>
    <lineage>
        <taxon>Bacteria</taxon>
        <taxon>Bacillati</taxon>
        <taxon>Bacillota</taxon>
        <taxon>Clostridia</taxon>
        <taxon>Peptostreptococcales</taxon>
        <taxon>Natronincolaceae</taxon>
        <taxon>Anaerovirgula</taxon>
    </lineage>
</organism>
<dbReference type="RefSeq" id="WP_089282409.1">
    <property type="nucleotide sequence ID" value="NZ_FZOJ01000006.1"/>
</dbReference>
<evidence type="ECO:0008006" key="3">
    <source>
        <dbReference type="Google" id="ProtNLM"/>
    </source>
</evidence>
<evidence type="ECO:0000313" key="2">
    <source>
        <dbReference type="Proteomes" id="UP000198304"/>
    </source>
</evidence>
<proteinExistence type="predicted"/>
<protein>
    <recommendedName>
        <fullName evidence="3">DUF3189 domain-containing protein</fullName>
    </recommendedName>
</protein>
<name>A0A239CVV4_9FIRM</name>
<dbReference type="OrthoDB" id="1680616at2"/>
<sequence>MKIVYSCFGGAHSSVVTAAIHMGYLPMNRLPSKEEILAVPNYDKAQNHEIGMPHHMGVDARNHMIYIMGMGHSRGYYTKMLYEFYNEIIPNKKKDIVIIDVTSLLNNRTRLGGFMSRRLNIVGIGRPLTVYGIQKNYRYFTELVRTVKETIQ</sequence>
<accession>A0A239CVV4</accession>
<dbReference type="AlphaFoldDB" id="A0A239CVV4"/>
<dbReference type="InterPro" id="IPR021525">
    <property type="entry name" value="DUF3189"/>
</dbReference>
<reference evidence="1 2" key="1">
    <citation type="submission" date="2017-06" db="EMBL/GenBank/DDBJ databases">
        <authorList>
            <person name="Kim H.J."/>
            <person name="Triplett B.A."/>
        </authorList>
    </citation>
    <scope>NUCLEOTIDE SEQUENCE [LARGE SCALE GENOMIC DNA]</scope>
    <source>
        <strain evidence="1 2">SCA</strain>
    </source>
</reference>
<gene>
    <name evidence="1" type="ORF">SAMN05446037_1006171</name>
</gene>
<keyword evidence="2" id="KW-1185">Reference proteome</keyword>